<feature type="compositionally biased region" description="Basic and acidic residues" evidence="2">
    <location>
        <begin position="435"/>
        <end position="445"/>
    </location>
</feature>
<proteinExistence type="predicted"/>
<dbReference type="Proteomes" id="UP000077115">
    <property type="component" value="Unassembled WGS sequence"/>
</dbReference>
<evidence type="ECO:0000256" key="2">
    <source>
        <dbReference type="SAM" id="MobiDB-lite"/>
    </source>
</evidence>
<feature type="region of interest" description="Disordered" evidence="2">
    <location>
        <begin position="1"/>
        <end position="119"/>
    </location>
</feature>
<feature type="compositionally biased region" description="Low complexity" evidence="2">
    <location>
        <begin position="78"/>
        <end position="106"/>
    </location>
</feature>
<keyword evidence="1" id="KW-0175">Coiled coil</keyword>
<protein>
    <submittedName>
        <fullName evidence="3">Uncharacterized protein</fullName>
    </submittedName>
</protein>
<organism evidence="3 4">
    <name type="scientific">Batrachochytrium dendrobatidis (strain JEL423)</name>
    <dbReference type="NCBI Taxonomy" id="403673"/>
    <lineage>
        <taxon>Eukaryota</taxon>
        <taxon>Fungi</taxon>
        <taxon>Fungi incertae sedis</taxon>
        <taxon>Chytridiomycota</taxon>
        <taxon>Chytridiomycota incertae sedis</taxon>
        <taxon>Chytridiomycetes</taxon>
        <taxon>Rhizophydiales</taxon>
        <taxon>Rhizophydiales incertae sedis</taxon>
        <taxon>Batrachochytrium</taxon>
    </lineage>
</organism>
<feature type="compositionally biased region" description="Polar residues" evidence="2">
    <location>
        <begin position="34"/>
        <end position="44"/>
    </location>
</feature>
<evidence type="ECO:0000313" key="3">
    <source>
        <dbReference type="EMBL" id="OAJ36097.1"/>
    </source>
</evidence>
<dbReference type="EMBL" id="DS022300">
    <property type="protein sequence ID" value="OAJ36097.1"/>
    <property type="molecule type" value="Genomic_DNA"/>
</dbReference>
<feature type="compositionally biased region" description="Acidic residues" evidence="2">
    <location>
        <begin position="471"/>
        <end position="485"/>
    </location>
</feature>
<feature type="region of interest" description="Disordered" evidence="2">
    <location>
        <begin position="461"/>
        <end position="485"/>
    </location>
</feature>
<feature type="region of interest" description="Disordered" evidence="2">
    <location>
        <begin position="418"/>
        <end position="447"/>
    </location>
</feature>
<gene>
    <name evidence="3" type="ORF">BDEG_20309</name>
</gene>
<accession>A0A177W7M5</accession>
<dbReference type="VEuPathDB" id="FungiDB:BDEG_20309"/>
<sequence>MHIEGDMKRAKPNVAGQPDSIHQQHSMPGKHSPHVQQGQRSPLTQHAMDPSHQMHPGSSHGILAAAPTLGPYSHRYASSSRQQHPYQHQSYQPPQPSHSPVQYPSSLAHPHHPPSKRKFNQFTQEPVADQQSLIRCPGLQQILATKNEVSDRVKNNKELAYVIESSPQIVQFFQLIQMDRIVDRLEAIEQKLSRIDNLERSLEKAMSTTSTNLQISNPCLIELKTIAAKRMNGVRGAPYHCENENKEILKFLRQHPNSYMSLHNFVKESHTHEEKIGSRFSELITNAKSGRKKLLVPKSSSHLFLPSMSSLDEWTRSFNFKQRFFRDHGHLLQVKINGSSPTLSCTCQNAYEHLPALREYHMKKSSQAHSRLVTSFAKKNWLLSGFWRDFDRAIDEVYQHADCDRIVQQVIEIDRANYTTSTKPQGSMDGVHLVPPRDRPLRRSTDTSVVSLAPSTVSYEGIGSCGSPQPAEEDWFSLERGEEDT</sequence>
<evidence type="ECO:0000313" key="4">
    <source>
        <dbReference type="Proteomes" id="UP000077115"/>
    </source>
</evidence>
<feature type="compositionally biased region" description="Basic residues" evidence="2">
    <location>
        <begin position="109"/>
        <end position="119"/>
    </location>
</feature>
<dbReference type="OrthoDB" id="2138786at2759"/>
<evidence type="ECO:0000256" key="1">
    <source>
        <dbReference type="SAM" id="Coils"/>
    </source>
</evidence>
<name>A0A177W7M5_BATDL</name>
<reference evidence="3 4" key="1">
    <citation type="submission" date="2006-10" db="EMBL/GenBank/DDBJ databases">
        <title>The Genome Sequence of Batrachochytrium dendrobatidis JEL423.</title>
        <authorList>
            <consortium name="The Broad Institute Genome Sequencing Platform"/>
            <person name="Birren B."/>
            <person name="Lander E."/>
            <person name="Galagan J."/>
            <person name="Cuomo C."/>
            <person name="Devon K."/>
            <person name="Jaffe D."/>
            <person name="Butler J."/>
            <person name="Alvarez P."/>
            <person name="Gnerre S."/>
            <person name="Grabherr M."/>
            <person name="Kleber M."/>
            <person name="Mauceli E."/>
            <person name="Brockman W."/>
            <person name="Young S."/>
            <person name="LaButti K."/>
            <person name="Sykes S."/>
            <person name="DeCaprio D."/>
            <person name="Crawford M."/>
            <person name="Koehrsen M."/>
            <person name="Engels R."/>
            <person name="Montgomery P."/>
            <person name="Pearson M."/>
            <person name="Howarth C."/>
            <person name="Larson L."/>
            <person name="White J."/>
            <person name="O'Leary S."/>
            <person name="Kodira C."/>
            <person name="Zeng Q."/>
            <person name="Yandava C."/>
            <person name="Alvarado L."/>
            <person name="Longcore J."/>
            <person name="James T."/>
        </authorList>
    </citation>
    <scope>NUCLEOTIDE SEQUENCE [LARGE SCALE GENOMIC DNA]</scope>
    <source>
        <strain evidence="3 4">JEL423</strain>
    </source>
</reference>
<feature type="coiled-coil region" evidence="1">
    <location>
        <begin position="178"/>
        <end position="208"/>
    </location>
</feature>
<reference evidence="3 4" key="2">
    <citation type="submission" date="2016-05" db="EMBL/GenBank/DDBJ databases">
        <title>Lineage-specific infection strategies underlie the spectrum of fungal disease in amphibians.</title>
        <authorList>
            <person name="Cuomo C.A."/>
            <person name="Farrer R.A."/>
            <person name="James T."/>
            <person name="Longcore J."/>
            <person name="Birren B."/>
        </authorList>
    </citation>
    <scope>NUCLEOTIDE SEQUENCE [LARGE SCALE GENOMIC DNA]</scope>
    <source>
        <strain evidence="3 4">JEL423</strain>
    </source>
</reference>
<dbReference type="AlphaFoldDB" id="A0A177W7M5"/>